<comment type="caution">
    <text evidence="1">The sequence shown here is derived from an EMBL/GenBank/DDBJ whole genome shotgun (WGS) entry which is preliminary data.</text>
</comment>
<reference evidence="1 2" key="1">
    <citation type="submission" date="2016-10" db="EMBL/GenBank/DDBJ databases">
        <authorList>
            <person name="Varghese N."/>
            <person name="Submissions S."/>
        </authorList>
    </citation>
    <scope>NUCLEOTIDE SEQUENCE [LARGE SCALE GENOMIC DNA]</scope>
    <source>
        <strain evidence="1 2">FF3</strain>
    </source>
</reference>
<keyword evidence="2" id="KW-1185">Reference proteome</keyword>
<sequence>MGGEMYARITPYKMKPGSREAATAKMNELKAEILGLPGMQHFMSAMNEDGSGYIVATVTDKATSESNAERVKAIWANFAEFLEEMPVPQGFDVVAEWRP</sequence>
<dbReference type="Proteomes" id="UP000182932">
    <property type="component" value="Unassembled WGS sequence"/>
</dbReference>
<proteinExistence type="predicted"/>
<dbReference type="AlphaFoldDB" id="A0A975ZNA2"/>
<protein>
    <submittedName>
        <fullName evidence="1">Uncharacterized protein</fullName>
    </submittedName>
</protein>
<evidence type="ECO:0000313" key="1">
    <source>
        <dbReference type="EMBL" id="SEJ41872.1"/>
    </source>
</evidence>
<dbReference type="EMBL" id="FNYY01000005">
    <property type="protein sequence ID" value="SEJ41872.1"/>
    <property type="molecule type" value="Genomic_DNA"/>
</dbReference>
<name>A0A975ZNA2_9RHOB</name>
<organism evidence="1 2">
    <name type="scientific">Marinovum algicola</name>
    <dbReference type="NCBI Taxonomy" id="42444"/>
    <lineage>
        <taxon>Bacteria</taxon>
        <taxon>Pseudomonadati</taxon>
        <taxon>Pseudomonadota</taxon>
        <taxon>Alphaproteobacteria</taxon>
        <taxon>Rhodobacterales</taxon>
        <taxon>Roseobacteraceae</taxon>
        <taxon>Marinovum</taxon>
    </lineage>
</organism>
<evidence type="ECO:0000313" key="2">
    <source>
        <dbReference type="Proteomes" id="UP000182932"/>
    </source>
</evidence>
<accession>A0A975ZNA2</accession>
<gene>
    <name evidence="1" type="ORF">SAMN04487940_105283</name>
</gene>